<evidence type="ECO:0008006" key="5">
    <source>
        <dbReference type="Google" id="ProtNLM"/>
    </source>
</evidence>
<dbReference type="GO" id="GO:0005044">
    <property type="term" value="F:scavenger receptor activity"/>
    <property type="evidence" value="ECO:0007669"/>
    <property type="project" value="InterPro"/>
</dbReference>
<name>A0A8W8NZG7_MAGGI</name>
<dbReference type="Gene3D" id="2.170.300.10">
    <property type="entry name" value="Tie2 ligand-binding domain superfamily"/>
    <property type="match status" value="1"/>
</dbReference>
<dbReference type="InterPro" id="IPR042635">
    <property type="entry name" value="MEGF10/SREC1/2-like"/>
</dbReference>
<dbReference type="PANTHER" id="PTHR24043">
    <property type="entry name" value="SCAVENGER RECEPTOR CLASS F"/>
    <property type="match status" value="1"/>
</dbReference>
<evidence type="ECO:0000256" key="2">
    <source>
        <dbReference type="SAM" id="Phobius"/>
    </source>
</evidence>
<keyword evidence="4" id="KW-1185">Reference proteome</keyword>
<evidence type="ECO:0000313" key="3">
    <source>
        <dbReference type="EnsemblMetazoa" id="G8473.2:cds"/>
    </source>
</evidence>
<evidence type="ECO:0000313" key="4">
    <source>
        <dbReference type="Proteomes" id="UP000005408"/>
    </source>
</evidence>
<dbReference type="AlphaFoldDB" id="A0A8W8NZG7"/>
<organism evidence="3 4">
    <name type="scientific">Magallana gigas</name>
    <name type="common">Pacific oyster</name>
    <name type="synonym">Crassostrea gigas</name>
    <dbReference type="NCBI Taxonomy" id="29159"/>
    <lineage>
        <taxon>Eukaryota</taxon>
        <taxon>Metazoa</taxon>
        <taxon>Spiralia</taxon>
        <taxon>Lophotrochozoa</taxon>
        <taxon>Mollusca</taxon>
        <taxon>Bivalvia</taxon>
        <taxon>Autobranchia</taxon>
        <taxon>Pteriomorphia</taxon>
        <taxon>Ostreida</taxon>
        <taxon>Ostreoidea</taxon>
        <taxon>Ostreidae</taxon>
        <taxon>Magallana</taxon>
    </lineage>
</organism>
<dbReference type="Proteomes" id="UP000005408">
    <property type="component" value="Unassembled WGS sequence"/>
</dbReference>
<feature type="transmembrane region" description="Helical" evidence="2">
    <location>
        <begin position="143"/>
        <end position="168"/>
    </location>
</feature>
<accession>A0A8W8NZG7</accession>
<reference evidence="3" key="1">
    <citation type="submission" date="2022-08" db="UniProtKB">
        <authorList>
            <consortium name="EnsemblMetazoa"/>
        </authorList>
    </citation>
    <scope>IDENTIFICATION</scope>
    <source>
        <strain evidence="3">05x7-T-G4-1.051#20</strain>
    </source>
</reference>
<keyword evidence="1" id="KW-0245">EGF-like domain</keyword>
<keyword evidence="2" id="KW-1133">Transmembrane helix</keyword>
<sequence>MIIKKNIIFFKGCPATGCYGSNNSLPCPYENCQQCHKQTGTCQVCKPGYKGQQCKLECETGKYGVNCSKSCGNCLKQRQCQNVDGFCSKGCSAGYKGSLCTEPCKQTFHGINCSQKCNTNCRNQDCHHVTGKCIDSSKTEETGYWIIIGVSAAVIVPILCFFVCRLLWKRRGMAKLKDKYTAVSYPVLTTTFLKSDQNIINQPCTKGNKSETTTEYEDEDVKIDDNIHMQNPSGPLYRWSCSVRRVLCCIQPDTTTDNGRGNRRVLCGQTSTDTTSRVEQLRNIK</sequence>
<keyword evidence="2" id="KW-0472">Membrane</keyword>
<proteinExistence type="predicted"/>
<dbReference type="EnsemblMetazoa" id="G8473.2">
    <property type="protein sequence ID" value="G8473.2:cds"/>
    <property type="gene ID" value="G8473"/>
</dbReference>
<evidence type="ECO:0000256" key="1">
    <source>
        <dbReference type="ARBA" id="ARBA00022536"/>
    </source>
</evidence>
<protein>
    <recommendedName>
        <fullName evidence="5">Scavenger receptor class F member 2</fullName>
    </recommendedName>
</protein>
<keyword evidence="2" id="KW-0812">Transmembrane</keyword>